<dbReference type="Proteomes" id="UP000250222">
    <property type="component" value="Unassembled WGS sequence"/>
</dbReference>
<dbReference type="OrthoDB" id="5116169at2"/>
<protein>
    <submittedName>
        <fullName evidence="3">SseB protein N-terminal domain-containing protein</fullName>
    </submittedName>
</protein>
<dbReference type="EMBL" id="UETB01000002">
    <property type="protein sequence ID" value="SSA39241.1"/>
    <property type="molecule type" value="Genomic_DNA"/>
</dbReference>
<feature type="region of interest" description="Disordered" evidence="1">
    <location>
        <begin position="586"/>
        <end position="612"/>
    </location>
</feature>
<name>A0A2Y9A415_9MICO</name>
<evidence type="ECO:0000313" key="4">
    <source>
        <dbReference type="Proteomes" id="UP000250222"/>
    </source>
</evidence>
<evidence type="ECO:0000259" key="2">
    <source>
        <dbReference type="Pfam" id="PF07179"/>
    </source>
</evidence>
<feature type="domain" description="SseB protein N-terminal" evidence="2">
    <location>
        <begin position="342"/>
        <end position="464"/>
    </location>
</feature>
<feature type="domain" description="SseB protein N-terminal" evidence="2">
    <location>
        <begin position="499"/>
        <end position="574"/>
    </location>
</feature>
<accession>A0A2Y9A415</accession>
<keyword evidence="4" id="KW-1185">Reference proteome</keyword>
<evidence type="ECO:0000313" key="3">
    <source>
        <dbReference type="EMBL" id="SSA39241.1"/>
    </source>
</evidence>
<dbReference type="Pfam" id="PF07179">
    <property type="entry name" value="SseB"/>
    <property type="match status" value="2"/>
</dbReference>
<reference evidence="3 4" key="1">
    <citation type="submission" date="2016-10" db="EMBL/GenBank/DDBJ databases">
        <authorList>
            <person name="Cai Z."/>
        </authorList>
    </citation>
    <scope>NUCLEOTIDE SEQUENCE [LARGE SCALE GENOMIC DNA]</scope>
    <source>
        <strain evidence="3 4">CGMCC 1.10826</strain>
    </source>
</reference>
<dbReference type="InterPro" id="IPR009839">
    <property type="entry name" value="SseB_N"/>
</dbReference>
<gene>
    <name evidence="3" type="ORF">SAMN05216184_102161</name>
</gene>
<organism evidence="3 4">
    <name type="scientific">Georgenia satyanarayanai</name>
    <dbReference type="NCBI Taxonomy" id="860221"/>
    <lineage>
        <taxon>Bacteria</taxon>
        <taxon>Bacillati</taxon>
        <taxon>Actinomycetota</taxon>
        <taxon>Actinomycetes</taxon>
        <taxon>Micrococcales</taxon>
        <taxon>Bogoriellaceae</taxon>
        <taxon>Georgenia</taxon>
    </lineage>
</organism>
<proteinExistence type="predicted"/>
<evidence type="ECO:0000256" key="1">
    <source>
        <dbReference type="SAM" id="MobiDB-lite"/>
    </source>
</evidence>
<dbReference type="AlphaFoldDB" id="A0A2Y9A415"/>
<dbReference type="RefSeq" id="WP_110851492.1">
    <property type="nucleotide sequence ID" value="NZ_QKLZ01000002.1"/>
</dbReference>
<sequence length="612" mass="64341">MSQQSPDPVQQEVLSVLARWMVDSFPAEPGWDELHMQLRPLRDVVSFRVVEVRGEERTARLGRLTADQPPYTLARRLQDLNAQPEQGTWIEAALTLSATGWPEPTFTVTGRFNRDGEPSPWREGDEPLDATDLVHHLTRYPRRADAVPGWMAQRITDAGLAVPGPGGAEGTTAGAGAAVAEEEGAAVASIAEPGGRPRPEVLDIVVDRDGPVLADGTRPGRRRLRLGGSLRLLDVLETVGVPLTFIDDRGTWIVRLGESRDAGQVLAVVEQGQGAPTGAVPDARVHLLTEAQPADLLDEDGRLLLYYCSVPGELEVVLDSARLGEVVPPPAPATPPDNALVRTAVAEFAADPGPRRMLHVLRQALGGKLVVDATGSELPAPGTPAPELRLTTLTAPDGSRALAAFTSNAALAEFRGKAAPTDERVTGIAQSGVALLETFRKAEELGWFLIDPNGPSCAIGRKEVELALAAPSASAVKDLLAGPHTAQELVTALGEPGTQLFIAHTETDGRAGPVLVRDRTDGKPVLLAFTSPVEVAAYNPDFGARRLPAGALLQLVVANRAKALVVNPSGPQGVLPLAQVWHALGNPDLPPAPAGTADDGGTGTGESEGTTP</sequence>